<dbReference type="Gene3D" id="1.25.40.10">
    <property type="entry name" value="Tetratricopeptide repeat domain"/>
    <property type="match status" value="1"/>
</dbReference>
<dbReference type="HOGENOM" id="CLU_2149607_0_0_1"/>
<dbReference type="AlphaFoldDB" id="A0A072UAB9"/>
<gene>
    <name evidence="2" type="ordered locus">MTR_6g071317</name>
</gene>
<dbReference type="Pfam" id="PF01535">
    <property type="entry name" value="PPR"/>
    <property type="match status" value="1"/>
</dbReference>
<protein>
    <submittedName>
        <fullName evidence="2">PPR repeat protein</fullName>
    </submittedName>
</protein>
<name>A0A072UAB9_MEDTR</name>
<reference evidence="2 4" key="2">
    <citation type="journal article" date="2014" name="BMC Genomics">
        <title>An improved genome release (version Mt4.0) for the model legume Medicago truncatula.</title>
        <authorList>
            <person name="Tang H."/>
            <person name="Krishnakumar V."/>
            <person name="Bidwell S."/>
            <person name="Rosen B."/>
            <person name="Chan A."/>
            <person name="Zhou S."/>
            <person name="Gentzbittel L."/>
            <person name="Childs K.L."/>
            <person name="Yandell M."/>
            <person name="Gundlach H."/>
            <person name="Mayer K.F."/>
            <person name="Schwartz D.C."/>
            <person name="Town C.D."/>
        </authorList>
    </citation>
    <scope>GENOME REANNOTATION</scope>
    <source>
        <strain evidence="2">A17</strain>
        <strain evidence="3 4">cv. Jemalong A17</strain>
    </source>
</reference>
<dbReference type="EMBL" id="CM001222">
    <property type="protein sequence ID" value="KEH26739.1"/>
    <property type="molecule type" value="Genomic_DNA"/>
</dbReference>
<keyword evidence="4" id="KW-1185">Reference proteome</keyword>
<evidence type="ECO:0000313" key="4">
    <source>
        <dbReference type="Proteomes" id="UP000002051"/>
    </source>
</evidence>
<keyword evidence="1" id="KW-0677">Repeat</keyword>
<reference evidence="2 4" key="1">
    <citation type="journal article" date="2011" name="Nature">
        <title>The Medicago genome provides insight into the evolution of rhizobial symbioses.</title>
        <authorList>
            <person name="Young N.D."/>
            <person name="Debelle F."/>
            <person name="Oldroyd G.E."/>
            <person name="Geurts R."/>
            <person name="Cannon S.B."/>
            <person name="Udvardi M.K."/>
            <person name="Benedito V.A."/>
            <person name="Mayer K.F."/>
            <person name="Gouzy J."/>
            <person name="Schoof H."/>
            <person name="Van de Peer Y."/>
            <person name="Proost S."/>
            <person name="Cook D.R."/>
            <person name="Meyers B.C."/>
            <person name="Spannagl M."/>
            <person name="Cheung F."/>
            <person name="De Mita S."/>
            <person name="Krishnakumar V."/>
            <person name="Gundlach H."/>
            <person name="Zhou S."/>
            <person name="Mudge J."/>
            <person name="Bharti A.K."/>
            <person name="Murray J.D."/>
            <person name="Naoumkina M.A."/>
            <person name="Rosen B."/>
            <person name="Silverstein K.A."/>
            <person name="Tang H."/>
            <person name="Rombauts S."/>
            <person name="Zhao P.X."/>
            <person name="Zhou P."/>
            <person name="Barbe V."/>
            <person name="Bardou P."/>
            <person name="Bechner M."/>
            <person name="Bellec A."/>
            <person name="Berger A."/>
            <person name="Berges H."/>
            <person name="Bidwell S."/>
            <person name="Bisseling T."/>
            <person name="Choisne N."/>
            <person name="Couloux A."/>
            <person name="Denny R."/>
            <person name="Deshpande S."/>
            <person name="Dai X."/>
            <person name="Doyle J.J."/>
            <person name="Dudez A.M."/>
            <person name="Farmer A.D."/>
            <person name="Fouteau S."/>
            <person name="Franken C."/>
            <person name="Gibelin C."/>
            <person name="Gish J."/>
            <person name="Goldstein S."/>
            <person name="Gonzalez A.J."/>
            <person name="Green P.J."/>
            <person name="Hallab A."/>
            <person name="Hartog M."/>
            <person name="Hua A."/>
            <person name="Humphray S.J."/>
            <person name="Jeong D.H."/>
            <person name="Jing Y."/>
            <person name="Jocker A."/>
            <person name="Kenton S.M."/>
            <person name="Kim D.J."/>
            <person name="Klee K."/>
            <person name="Lai H."/>
            <person name="Lang C."/>
            <person name="Lin S."/>
            <person name="Macmil S.L."/>
            <person name="Magdelenat G."/>
            <person name="Matthews L."/>
            <person name="McCorrison J."/>
            <person name="Monaghan E.L."/>
            <person name="Mun J.H."/>
            <person name="Najar F.Z."/>
            <person name="Nicholson C."/>
            <person name="Noirot C."/>
            <person name="O'Bleness M."/>
            <person name="Paule C.R."/>
            <person name="Poulain J."/>
            <person name="Prion F."/>
            <person name="Qin B."/>
            <person name="Qu C."/>
            <person name="Retzel E.F."/>
            <person name="Riddle C."/>
            <person name="Sallet E."/>
            <person name="Samain S."/>
            <person name="Samson N."/>
            <person name="Sanders I."/>
            <person name="Saurat O."/>
            <person name="Scarpelli C."/>
            <person name="Schiex T."/>
            <person name="Segurens B."/>
            <person name="Severin A.J."/>
            <person name="Sherrier D.J."/>
            <person name="Shi R."/>
            <person name="Sims S."/>
            <person name="Singer S.R."/>
            <person name="Sinharoy S."/>
            <person name="Sterck L."/>
            <person name="Viollet A."/>
            <person name="Wang B.B."/>
            <person name="Wang K."/>
            <person name="Wang M."/>
            <person name="Wang X."/>
            <person name="Warfsmann J."/>
            <person name="Weissenbach J."/>
            <person name="White D.D."/>
            <person name="White J.D."/>
            <person name="Wiley G.B."/>
            <person name="Wincker P."/>
            <person name="Xing Y."/>
            <person name="Yang L."/>
            <person name="Yao Z."/>
            <person name="Ying F."/>
            <person name="Zhai J."/>
            <person name="Zhou L."/>
            <person name="Zuber A."/>
            <person name="Denarie J."/>
            <person name="Dixon R.A."/>
            <person name="May G.D."/>
            <person name="Schwartz D.C."/>
            <person name="Rogers J."/>
            <person name="Quetier F."/>
            <person name="Town C.D."/>
            <person name="Roe B.A."/>
        </authorList>
    </citation>
    <scope>NUCLEOTIDE SEQUENCE [LARGE SCALE GENOMIC DNA]</scope>
    <source>
        <strain evidence="2">A17</strain>
        <strain evidence="3 4">cv. Jemalong A17</strain>
    </source>
</reference>
<accession>A0A072UAB9</accession>
<evidence type="ECO:0000313" key="2">
    <source>
        <dbReference type="EMBL" id="KEH26739.1"/>
    </source>
</evidence>
<dbReference type="InterPro" id="IPR011990">
    <property type="entry name" value="TPR-like_helical_dom_sf"/>
</dbReference>
<organism evidence="2 4">
    <name type="scientific">Medicago truncatula</name>
    <name type="common">Barrel medic</name>
    <name type="synonym">Medicago tribuloides</name>
    <dbReference type="NCBI Taxonomy" id="3880"/>
    <lineage>
        <taxon>Eukaryota</taxon>
        <taxon>Viridiplantae</taxon>
        <taxon>Streptophyta</taxon>
        <taxon>Embryophyta</taxon>
        <taxon>Tracheophyta</taxon>
        <taxon>Spermatophyta</taxon>
        <taxon>Magnoliopsida</taxon>
        <taxon>eudicotyledons</taxon>
        <taxon>Gunneridae</taxon>
        <taxon>Pentapetalae</taxon>
        <taxon>rosids</taxon>
        <taxon>fabids</taxon>
        <taxon>Fabales</taxon>
        <taxon>Fabaceae</taxon>
        <taxon>Papilionoideae</taxon>
        <taxon>50 kb inversion clade</taxon>
        <taxon>NPAAA clade</taxon>
        <taxon>Hologalegina</taxon>
        <taxon>IRL clade</taxon>
        <taxon>Trifolieae</taxon>
        <taxon>Medicago</taxon>
    </lineage>
</organism>
<dbReference type="EnsemblPlants" id="KEH26739">
    <property type="protein sequence ID" value="KEH26739"/>
    <property type="gene ID" value="MTR_6g071317"/>
</dbReference>
<evidence type="ECO:0000256" key="1">
    <source>
        <dbReference type="ARBA" id="ARBA00022737"/>
    </source>
</evidence>
<evidence type="ECO:0000313" key="3">
    <source>
        <dbReference type="EnsemblPlants" id="KEH26739"/>
    </source>
</evidence>
<proteinExistence type="predicted"/>
<sequence>MEILEESLEVQIFFLKRASPYGLSMGMGMNIQEPARYKDIRAISVRIQRQAHKDLSAISAHKDLRKALMWLEDMISQGKLPEISVWNSLASSFCNSGMMKVSAETFNRIRSL</sequence>
<dbReference type="Proteomes" id="UP000002051">
    <property type="component" value="Chromosome 6"/>
</dbReference>
<dbReference type="InterPro" id="IPR002885">
    <property type="entry name" value="PPR_rpt"/>
</dbReference>
<reference evidence="3" key="3">
    <citation type="submission" date="2015-04" db="UniProtKB">
        <authorList>
            <consortium name="EnsemblPlants"/>
        </authorList>
    </citation>
    <scope>IDENTIFICATION</scope>
    <source>
        <strain evidence="3">cv. Jemalong A17</strain>
    </source>
</reference>